<evidence type="ECO:0000313" key="1">
    <source>
        <dbReference type="EMBL" id="KAL3663871.1"/>
    </source>
</evidence>
<accession>A0ABD3FC43</accession>
<evidence type="ECO:0000313" key="2">
    <source>
        <dbReference type="Proteomes" id="UP001632037"/>
    </source>
</evidence>
<proteinExistence type="predicted"/>
<sequence>MAQPRPKSGSLKGVDNGGLNRKIDETAVKFPDLQLFMKDEIDNPTSRILEYPGKWCGVDSVDKLEPKFVTFYCSSERGY</sequence>
<dbReference type="AlphaFoldDB" id="A0ABD3FC43"/>
<gene>
    <name evidence="1" type="ORF">V7S43_011283</name>
</gene>
<reference evidence="1 2" key="1">
    <citation type="submission" date="2024-09" db="EMBL/GenBank/DDBJ databases">
        <title>Genome sequencing and assembly of Phytophthora oleae, isolate VK10A, causative agent of rot of olive drupes.</title>
        <authorList>
            <person name="Conti Taguali S."/>
            <person name="Riolo M."/>
            <person name="La Spada F."/>
            <person name="Cacciola S.O."/>
            <person name="Dionisio G."/>
        </authorList>
    </citation>
    <scope>NUCLEOTIDE SEQUENCE [LARGE SCALE GENOMIC DNA]</scope>
    <source>
        <strain evidence="1 2">VK10A</strain>
    </source>
</reference>
<protein>
    <submittedName>
        <fullName evidence="1">Uncharacterized protein</fullName>
    </submittedName>
</protein>
<keyword evidence="2" id="KW-1185">Reference proteome</keyword>
<organism evidence="1 2">
    <name type="scientific">Phytophthora oleae</name>
    <dbReference type="NCBI Taxonomy" id="2107226"/>
    <lineage>
        <taxon>Eukaryota</taxon>
        <taxon>Sar</taxon>
        <taxon>Stramenopiles</taxon>
        <taxon>Oomycota</taxon>
        <taxon>Peronosporomycetes</taxon>
        <taxon>Peronosporales</taxon>
        <taxon>Peronosporaceae</taxon>
        <taxon>Phytophthora</taxon>
    </lineage>
</organism>
<comment type="caution">
    <text evidence="1">The sequence shown here is derived from an EMBL/GenBank/DDBJ whole genome shotgun (WGS) entry which is preliminary data.</text>
</comment>
<name>A0ABD3FC43_9STRA</name>
<dbReference type="Proteomes" id="UP001632037">
    <property type="component" value="Unassembled WGS sequence"/>
</dbReference>
<dbReference type="EMBL" id="JBIMZQ010000026">
    <property type="protein sequence ID" value="KAL3663871.1"/>
    <property type="molecule type" value="Genomic_DNA"/>
</dbReference>